<evidence type="ECO:0000313" key="5">
    <source>
        <dbReference type="Proteomes" id="UP000224080"/>
    </source>
</evidence>
<evidence type="ECO:0000256" key="2">
    <source>
        <dbReference type="SAM" id="MobiDB-lite"/>
    </source>
</evidence>
<evidence type="ECO:0000256" key="1">
    <source>
        <dbReference type="ARBA" id="ARBA00004651"/>
    </source>
</evidence>
<keyword evidence="3" id="KW-0812">Transmembrane</keyword>
<dbReference type="GO" id="GO:0000287">
    <property type="term" value="F:magnesium ion binding"/>
    <property type="evidence" value="ECO:0007669"/>
    <property type="project" value="TreeGrafter"/>
</dbReference>
<keyword evidence="3" id="KW-1133">Transmembrane helix</keyword>
<comment type="caution">
    <text evidence="4">The sequence shown here is derived from an EMBL/GenBank/DDBJ whole genome shotgun (WGS) entry which is preliminary data.</text>
</comment>
<evidence type="ECO:0000313" key="4">
    <source>
        <dbReference type="EMBL" id="PGH07967.1"/>
    </source>
</evidence>
<proteinExistence type="predicted"/>
<evidence type="ECO:0008006" key="6">
    <source>
        <dbReference type="Google" id="ProtNLM"/>
    </source>
</evidence>
<dbReference type="PANTHER" id="PTHR46494">
    <property type="entry name" value="CORA FAMILY METAL ION TRANSPORTER (EUROFUNG)"/>
    <property type="match status" value="1"/>
</dbReference>
<gene>
    <name evidence="4" type="ORF">GX51_01407</name>
</gene>
<dbReference type="GO" id="GO:0050897">
    <property type="term" value="F:cobalt ion binding"/>
    <property type="evidence" value="ECO:0007669"/>
    <property type="project" value="TreeGrafter"/>
</dbReference>
<dbReference type="Proteomes" id="UP000224080">
    <property type="component" value="Unassembled WGS sequence"/>
</dbReference>
<dbReference type="GO" id="GO:0005886">
    <property type="term" value="C:plasma membrane"/>
    <property type="evidence" value="ECO:0007669"/>
    <property type="project" value="UniProtKB-SubCell"/>
</dbReference>
<dbReference type="PANTHER" id="PTHR46494:SF1">
    <property type="entry name" value="CORA FAMILY METAL ION TRANSPORTER (EUROFUNG)"/>
    <property type="match status" value="1"/>
</dbReference>
<name>A0A2B7XH33_9EURO</name>
<dbReference type="EMBL" id="PDNC01000011">
    <property type="protein sequence ID" value="PGH07967.1"/>
    <property type="molecule type" value="Genomic_DNA"/>
</dbReference>
<keyword evidence="3" id="KW-0472">Membrane</keyword>
<comment type="subcellular location">
    <subcellularLocation>
        <location evidence="1">Cell membrane</location>
        <topology evidence="1">Multi-pass membrane protein</topology>
    </subcellularLocation>
</comment>
<feature type="transmembrane region" description="Helical" evidence="3">
    <location>
        <begin position="569"/>
        <end position="590"/>
    </location>
</feature>
<dbReference type="AlphaFoldDB" id="A0A2B7XH33"/>
<dbReference type="GO" id="GO:0015087">
    <property type="term" value="F:cobalt ion transmembrane transporter activity"/>
    <property type="evidence" value="ECO:0007669"/>
    <property type="project" value="TreeGrafter"/>
</dbReference>
<dbReference type="SUPFAM" id="SSF143865">
    <property type="entry name" value="CorA soluble domain-like"/>
    <property type="match status" value="1"/>
</dbReference>
<accession>A0A2B7XH33</accession>
<dbReference type="GO" id="GO:0015095">
    <property type="term" value="F:magnesium ion transmembrane transporter activity"/>
    <property type="evidence" value="ECO:0007669"/>
    <property type="project" value="TreeGrafter"/>
</dbReference>
<reference evidence="4 5" key="1">
    <citation type="submission" date="2017-10" db="EMBL/GenBank/DDBJ databases">
        <title>Comparative genomics in systemic dimorphic fungi from Ajellomycetaceae.</title>
        <authorList>
            <person name="Munoz J.F."/>
            <person name="Mcewen J.G."/>
            <person name="Clay O.K."/>
            <person name="Cuomo C.A."/>
        </authorList>
    </citation>
    <scope>NUCLEOTIDE SEQUENCE [LARGE SCALE GENOMIC DNA]</scope>
    <source>
        <strain evidence="4 5">UAMH130</strain>
    </source>
</reference>
<protein>
    <recommendedName>
        <fullName evidence="6">ADP-ribosylation factor</fullName>
    </recommendedName>
</protein>
<dbReference type="OrthoDB" id="5430812at2759"/>
<feature type="transmembrane region" description="Helical" evidence="3">
    <location>
        <begin position="535"/>
        <end position="554"/>
    </location>
</feature>
<dbReference type="STRING" id="2060905.A0A2B7XH33"/>
<organism evidence="4 5">
    <name type="scientific">Blastomyces parvus</name>
    <dbReference type="NCBI Taxonomy" id="2060905"/>
    <lineage>
        <taxon>Eukaryota</taxon>
        <taxon>Fungi</taxon>
        <taxon>Dikarya</taxon>
        <taxon>Ascomycota</taxon>
        <taxon>Pezizomycotina</taxon>
        <taxon>Eurotiomycetes</taxon>
        <taxon>Eurotiomycetidae</taxon>
        <taxon>Onygenales</taxon>
        <taxon>Ajellomycetaceae</taxon>
        <taxon>Blastomyces</taxon>
    </lineage>
</organism>
<evidence type="ECO:0000256" key="3">
    <source>
        <dbReference type="SAM" id="Phobius"/>
    </source>
</evidence>
<feature type="region of interest" description="Disordered" evidence="2">
    <location>
        <begin position="1"/>
        <end position="30"/>
    </location>
</feature>
<keyword evidence="5" id="KW-1185">Reference proteome</keyword>
<sequence>MTTPRPITNTTNNDSHKGANTAPSNKAPPLQEVAKDYYSSITSRPQLWEAFRNLDNAIHFAECRGCLIDEETRNFVVDFGDDEAYAAFDLEEEDFAALLSSKRPKSLETRWINIWSPERQRELVQTVASNYKISARLQAMMVSEPFVPSQDIPAVSPKLTCIDTDEPESESEPEVKSSPVSVADLEGGYQLGGVQRTGTAFSSIDATGFSNISLSQIVNKIWHFASVDYGEKYLCLGYNSLHVVSGVDFRNSAGKPEGKRVWTWLLICDDGTVISIHENPFPGPTDLTPGQRQKAVEVIRRNTNLVFSAISSQHIASERGNALITTYVRNFPNQTGTAAIKPGEGASLLFYYLFDNWPANYNLVIGREHSYNAALDKLRRRMLERAQVQLIDDLHRLGRQLAVLKRIYQSYDLIVNRVLKRQRLLREEVRNFQSANMQPPPSQRGGHFGFDLLSRGDTWRPNAFDEINPIELGGIQLSSAAVGRFERLLDRIRLYALSEIDECLAEKESMTFMVFNLIAVKDSQAVERLTRTTILIAKATILFLPVTLMTGYFSTEIEELQGVYTVKQYWIAFAVLLVLSALVLAIYGWATDTIEGKTIYVSFAKSFYRSSVAAFGKRRKRKVG</sequence>
<dbReference type="InterPro" id="IPR045861">
    <property type="entry name" value="CorA_cytoplasmic_dom"/>
</dbReference>
<dbReference type="Gene3D" id="1.20.58.340">
    <property type="entry name" value="Magnesium transport protein CorA, transmembrane region"/>
    <property type="match status" value="1"/>
</dbReference>